<dbReference type="PANTHER" id="PTHR13390">
    <property type="entry name" value="LIPASE"/>
    <property type="match status" value="1"/>
</dbReference>
<dbReference type="GO" id="GO:0005811">
    <property type="term" value="C:lipid droplet"/>
    <property type="evidence" value="ECO:0007669"/>
    <property type="project" value="UniProtKB-SubCell"/>
</dbReference>
<feature type="region of interest" description="Disordered" evidence="5">
    <location>
        <begin position="251"/>
        <end position="276"/>
    </location>
</feature>
<evidence type="ECO:0000256" key="2">
    <source>
        <dbReference type="ARBA" id="ARBA00008300"/>
    </source>
</evidence>
<sequence length="500" mass="54580">MPVKSVITADVFLHIPPSVQAQTSSPDTTVLGSGSAGRSPKDGLASDKVGEKGTQTTPIQRGPLTLVFFITGNPGLIAYYHPFLSLLVERLKKKEAERPVVVAGFSLGGFDAESPRSTTEASSSSGNNGAWDQSADGDANAVDDEEIQETLYPPLRSRQQSESGDHTADGDHNDDRIYTLREQIELTYARLVALIARLRRDNYYLDHESESESVQVVLMGHSVGTYIALELVRLWHEREMQQPQEAAAAAAAVSWSLSSPGEGQDPSPVPSPPPPIREIERERAREKKGPSWKISSCILLTPTIVDLHMSPSGRIATPLLTSIPVLSAYLPDVAHGLLHSVLIRGLPSKWMASLVQRVTGMRKGSHGFDTTMAFLTSQRGVKQALTMAAAELKEIRADQWGSEVWGAAVDEEEGDTRVNGSTRSPRLYLWFAKEDHWVADITREEILRSKGAEGEDGGQTRPTIVIDETAGLVHAWCLEQSDMVAGRVGEWLEEILDHNA</sequence>
<dbReference type="AlphaFoldDB" id="A0A0D2CNL1"/>
<proteinExistence type="inferred from homology"/>
<accession>A0A0D2CNL1</accession>
<gene>
    <name evidence="6" type="ORF">PV05_10170</name>
</gene>
<dbReference type="STRING" id="348802.A0A0D2CNL1"/>
<dbReference type="SUPFAM" id="SSF53474">
    <property type="entry name" value="alpha/beta-Hydrolases"/>
    <property type="match status" value="1"/>
</dbReference>
<feature type="compositionally biased region" description="Basic and acidic residues" evidence="5">
    <location>
        <begin position="163"/>
        <end position="174"/>
    </location>
</feature>
<name>A0A0D2CNL1_9EURO</name>
<dbReference type="GO" id="GO:0016298">
    <property type="term" value="F:lipase activity"/>
    <property type="evidence" value="ECO:0007669"/>
    <property type="project" value="InterPro"/>
</dbReference>
<keyword evidence="4" id="KW-0378">Hydrolase</keyword>
<feature type="region of interest" description="Disordered" evidence="5">
    <location>
        <begin position="152"/>
        <end position="174"/>
    </location>
</feature>
<evidence type="ECO:0000256" key="1">
    <source>
        <dbReference type="ARBA" id="ARBA00004502"/>
    </source>
</evidence>
<feature type="region of interest" description="Disordered" evidence="5">
    <location>
        <begin position="20"/>
        <end position="57"/>
    </location>
</feature>
<dbReference type="InterPro" id="IPR029058">
    <property type="entry name" value="AB_hydrolase_fold"/>
</dbReference>
<evidence type="ECO:0000313" key="6">
    <source>
        <dbReference type="EMBL" id="KIW51452.1"/>
    </source>
</evidence>
<feature type="compositionally biased region" description="Polar residues" evidence="5">
    <location>
        <begin position="20"/>
        <end position="32"/>
    </location>
</feature>
<feature type="region of interest" description="Disordered" evidence="5">
    <location>
        <begin position="112"/>
        <end position="140"/>
    </location>
</feature>
<feature type="compositionally biased region" description="Pro residues" evidence="5">
    <location>
        <begin position="267"/>
        <end position="276"/>
    </location>
</feature>
<organism evidence="6 7">
    <name type="scientific">Exophiala xenobiotica</name>
    <dbReference type="NCBI Taxonomy" id="348802"/>
    <lineage>
        <taxon>Eukaryota</taxon>
        <taxon>Fungi</taxon>
        <taxon>Dikarya</taxon>
        <taxon>Ascomycota</taxon>
        <taxon>Pezizomycotina</taxon>
        <taxon>Eurotiomycetes</taxon>
        <taxon>Chaetothyriomycetidae</taxon>
        <taxon>Chaetothyriales</taxon>
        <taxon>Herpotrichiellaceae</taxon>
        <taxon>Exophiala</taxon>
    </lineage>
</organism>
<comment type="similarity">
    <text evidence="2">Belongs to the AB hydrolase superfamily. LDAH family.</text>
</comment>
<evidence type="ECO:0000256" key="3">
    <source>
        <dbReference type="ARBA" id="ARBA00022677"/>
    </source>
</evidence>
<dbReference type="OrthoDB" id="448051at2759"/>
<keyword evidence="3" id="KW-0551">Lipid droplet</keyword>
<evidence type="ECO:0000313" key="7">
    <source>
        <dbReference type="Proteomes" id="UP000054342"/>
    </source>
</evidence>
<feature type="compositionally biased region" description="Basic and acidic residues" evidence="5">
    <location>
        <begin position="39"/>
        <end position="51"/>
    </location>
</feature>
<keyword evidence="7" id="KW-1185">Reference proteome</keyword>
<evidence type="ECO:0000256" key="5">
    <source>
        <dbReference type="SAM" id="MobiDB-lite"/>
    </source>
</evidence>
<feature type="compositionally biased region" description="Low complexity" evidence="5">
    <location>
        <begin position="115"/>
        <end position="125"/>
    </location>
</feature>
<protein>
    <submittedName>
        <fullName evidence="6">Uncharacterized protein</fullName>
    </submittedName>
</protein>
<dbReference type="InterPro" id="IPR019363">
    <property type="entry name" value="LDAH"/>
</dbReference>
<reference evidence="6 7" key="1">
    <citation type="submission" date="2015-01" db="EMBL/GenBank/DDBJ databases">
        <title>The Genome Sequence of Exophiala xenobiotica CBS118157.</title>
        <authorList>
            <consortium name="The Broad Institute Genomics Platform"/>
            <person name="Cuomo C."/>
            <person name="de Hoog S."/>
            <person name="Gorbushina A."/>
            <person name="Stielow B."/>
            <person name="Teixiera M."/>
            <person name="Abouelleil A."/>
            <person name="Chapman S.B."/>
            <person name="Priest M."/>
            <person name="Young S.K."/>
            <person name="Wortman J."/>
            <person name="Nusbaum C."/>
            <person name="Birren B."/>
        </authorList>
    </citation>
    <scope>NUCLEOTIDE SEQUENCE [LARGE SCALE GENOMIC DNA]</scope>
    <source>
        <strain evidence="6 7">CBS 118157</strain>
    </source>
</reference>
<dbReference type="EMBL" id="KN847322">
    <property type="protein sequence ID" value="KIW51452.1"/>
    <property type="molecule type" value="Genomic_DNA"/>
</dbReference>
<dbReference type="RefSeq" id="XP_013312036.1">
    <property type="nucleotide sequence ID" value="XM_013456582.1"/>
</dbReference>
<dbReference type="PANTHER" id="PTHR13390:SF0">
    <property type="entry name" value="LIPID DROPLET-ASSOCIATED HYDROLASE"/>
    <property type="match status" value="1"/>
</dbReference>
<dbReference type="HOGENOM" id="CLU_018394_3_1_1"/>
<dbReference type="GO" id="GO:0019915">
    <property type="term" value="P:lipid storage"/>
    <property type="evidence" value="ECO:0007669"/>
    <property type="project" value="InterPro"/>
</dbReference>
<dbReference type="Gene3D" id="3.40.50.1820">
    <property type="entry name" value="alpha/beta hydrolase"/>
    <property type="match status" value="1"/>
</dbReference>
<dbReference type="Pfam" id="PF10230">
    <property type="entry name" value="LIDHydrolase"/>
    <property type="match status" value="2"/>
</dbReference>
<dbReference type="Proteomes" id="UP000054342">
    <property type="component" value="Unassembled WGS sequence"/>
</dbReference>
<evidence type="ECO:0000256" key="4">
    <source>
        <dbReference type="ARBA" id="ARBA00022801"/>
    </source>
</evidence>
<comment type="subcellular location">
    <subcellularLocation>
        <location evidence="1">Lipid droplet</location>
    </subcellularLocation>
</comment>
<dbReference type="GeneID" id="25332078"/>